<reference evidence="3" key="1">
    <citation type="submission" date="2020-05" db="EMBL/GenBank/DDBJ databases">
        <authorList>
            <person name="Chiriac C."/>
            <person name="Salcher M."/>
            <person name="Ghai R."/>
            <person name="Kavagutti S V."/>
        </authorList>
    </citation>
    <scope>NUCLEOTIDE SEQUENCE</scope>
</reference>
<accession>A0A6J7INL2</accession>
<keyword evidence="1" id="KW-0472">Membrane</keyword>
<feature type="transmembrane region" description="Helical" evidence="1">
    <location>
        <begin position="45"/>
        <end position="67"/>
    </location>
</feature>
<sequence length="81" mass="8040">MSTPWSINITPAERAARIVLGGAATAAGLLLLAGAGSVLAVALELLLVVAGLDLVITGALGHCPLYARLGHVPASLKGRTS</sequence>
<gene>
    <name evidence="3" type="ORF">UFOPK3662_01323</name>
</gene>
<feature type="domain" description="Inner membrane protein YgaP-like transmembrane" evidence="2">
    <location>
        <begin position="7"/>
        <end position="72"/>
    </location>
</feature>
<dbReference type="InterPro" id="IPR021309">
    <property type="entry name" value="YgaP-like_TM"/>
</dbReference>
<keyword evidence="1" id="KW-1133">Transmembrane helix</keyword>
<protein>
    <submittedName>
        <fullName evidence="3">Unannotated protein</fullName>
    </submittedName>
</protein>
<evidence type="ECO:0000256" key="1">
    <source>
        <dbReference type="SAM" id="Phobius"/>
    </source>
</evidence>
<dbReference type="EMBL" id="CAFBMW010000008">
    <property type="protein sequence ID" value="CAB4932579.1"/>
    <property type="molecule type" value="Genomic_DNA"/>
</dbReference>
<organism evidence="3">
    <name type="scientific">freshwater metagenome</name>
    <dbReference type="NCBI Taxonomy" id="449393"/>
    <lineage>
        <taxon>unclassified sequences</taxon>
        <taxon>metagenomes</taxon>
        <taxon>ecological metagenomes</taxon>
    </lineage>
</organism>
<proteinExistence type="predicted"/>
<dbReference type="Pfam" id="PF11127">
    <property type="entry name" value="YgaP-like_TM"/>
    <property type="match status" value="1"/>
</dbReference>
<name>A0A6J7INL2_9ZZZZ</name>
<evidence type="ECO:0000313" key="3">
    <source>
        <dbReference type="EMBL" id="CAB4932579.1"/>
    </source>
</evidence>
<feature type="transmembrane region" description="Helical" evidence="1">
    <location>
        <begin position="18"/>
        <end position="39"/>
    </location>
</feature>
<keyword evidence="1" id="KW-0812">Transmembrane</keyword>
<evidence type="ECO:0000259" key="2">
    <source>
        <dbReference type="Pfam" id="PF11127"/>
    </source>
</evidence>
<dbReference type="AlphaFoldDB" id="A0A6J7INL2"/>